<dbReference type="EMBL" id="BMCS01000003">
    <property type="protein sequence ID" value="GGF38565.1"/>
    <property type="molecule type" value="Genomic_DNA"/>
</dbReference>
<dbReference type="Pfam" id="PF12277">
    <property type="entry name" value="DUF3618"/>
    <property type="match status" value="1"/>
</dbReference>
<organism evidence="1 2">
    <name type="scientific">Williamsia phyllosphaerae</name>
    <dbReference type="NCBI Taxonomy" id="885042"/>
    <lineage>
        <taxon>Bacteria</taxon>
        <taxon>Bacillati</taxon>
        <taxon>Actinomycetota</taxon>
        <taxon>Actinomycetes</taxon>
        <taxon>Mycobacteriales</taxon>
        <taxon>Nocardiaceae</taxon>
        <taxon>Williamsia</taxon>
    </lineage>
</organism>
<name>A0ABQ1V638_9NOCA</name>
<sequence>MARDTDSIERDIARAREELAATLDNLAVRANPQRLADDAKNGLLATLNKPAVKFPLIGVGVLALALTVKKLVS</sequence>
<evidence type="ECO:0000313" key="1">
    <source>
        <dbReference type="EMBL" id="GGF38565.1"/>
    </source>
</evidence>
<evidence type="ECO:0000313" key="2">
    <source>
        <dbReference type="Proteomes" id="UP000632454"/>
    </source>
</evidence>
<protein>
    <recommendedName>
        <fullName evidence="3">DUF3618 domain-containing protein</fullName>
    </recommendedName>
</protein>
<accession>A0ABQ1V638</accession>
<gene>
    <name evidence="1" type="ORF">GCM10007298_37820</name>
</gene>
<reference evidence="2" key="1">
    <citation type="journal article" date="2019" name="Int. J. Syst. Evol. Microbiol.">
        <title>The Global Catalogue of Microorganisms (GCM) 10K type strain sequencing project: providing services to taxonomists for standard genome sequencing and annotation.</title>
        <authorList>
            <consortium name="The Broad Institute Genomics Platform"/>
            <consortium name="The Broad Institute Genome Sequencing Center for Infectious Disease"/>
            <person name="Wu L."/>
            <person name="Ma J."/>
        </authorList>
    </citation>
    <scope>NUCLEOTIDE SEQUENCE [LARGE SCALE GENOMIC DNA]</scope>
    <source>
        <strain evidence="2">CCM 7855</strain>
    </source>
</reference>
<proteinExistence type="predicted"/>
<keyword evidence="2" id="KW-1185">Reference proteome</keyword>
<dbReference type="Proteomes" id="UP000632454">
    <property type="component" value="Unassembled WGS sequence"/>
</dbReference>
<comment type="caution">
    <text evidence="1">The sequence shown here is derived from an EMBL/GenBank/DDBJ whole genome shotgun (WGS) entry which is preliminary data.</text>
</comment>
<dbReference type="InterPro" id="IPR022062">
    <property type="entry name" value="DUF3618"/>
</dbReference>
<dbReference type="RefSeq" id="WP_188491868.1">
    <property type="nucleotide sequence ID" value="NZ_BMCS01000003.1"/>
</dbReference>
<evidence type="ECO:0008006" key="3">
    <source>
        <dbReference type="Google" id="ProtNLM"/>
    </source>
</evidence>